<keyword evidence="1" id="KW-0812">Transmembrane</keyword>
<dbReference type="EMBL" id="BHXC01000005">
    <property type="protein sequence ID" value="GCB88022.1"/>
    <property type="molecule type" value="Genomic_DNA"/>
</dbReference>
<feature type="transmembrane region" description="Helical" evidence="1">
    <location>
        <begin position="33"/>
        <end position="56"/>
    </location>
</feature>
<name>A0A401QRU2_STRNR</name>
<sequence>MRRLTQDRGALGPFAWAARPLARAGYPLTAAGVAWWLLALVTYPVTVALLGGLAGVLPGLPPLLAVVLGATVVPALVVLGWVARLAFWLLPVVLIRTWFLDRVGKHAA</sequence>
<dbReference type="Proteomes" id="UP000288351">
    <property type="component" value="Unassembled WGS sequence"/>
</dbReference>
<keyword evidence="1" id="KW-0472">Membrane</keyword>
<organism evidence="2 3">
    <name type="scientific">Streptomyces noursei</name>
    <name type="common">Streptomyces albulus</name>
    <dbReference type="NCBI Taxonomy" id="1971"/>
    <lineage>
        <taxon>Bacteria</taxon>
        <taxon>Bacillati</taxon>
        <taxon>Actinomycetota</taxon>
        <taxon>Actinomycetes</taxon>
        <taxon>Kitasatosporales</taxon>
        <taxon>Streptomycetaceae</taxon>
        <taxon>Streptomyces</taxon>
    </lineage>
</organism>
<protein>
    <submittedName>
        <fullName evidence="2">Uncharacterized protein</fullName>
    </submittedName>
</protein>
<comment type="caution">
    <text evidence="2">The sequence shown here is derived from an EMBL/GenBank/DDBJ whole genome shotgun (WGS) entry which is preliminary data.</text>
</comment>
<evidence type="ECO:0000313" key="2">
    <source>
        <dbReference type="EMBL" id="GCB88022.1"/>
    </source>
</evidence>
<accession>A0A401QRU2</accession>
<evidence type="ECO:0000313" key="3">
    <source>
        <dbReference type="Proteomes" id="UP000288351"/>
    </source>
</evidence>
<reference evidence="2 3" key="1">
    <citation type="journal article" date="2019" name="Microbiol. Resour. Announc.">
        <title>Draft Genome Sequence of the Most Traditional epsilon-Poly-l-Lysine Producer, Streptomyces albulus NBRC14147.</title>
        <authorList>
            <person name="Yamanaka K."/>
            <person name="Hamano Y."/>
        </authorList>
    </citation>
    <scope>NUCLEOTIDE SEQUENCE [LARGE SCALE GENOMIC DNA]</scope>
    <source>
        <strain evidence="2 3">NBRC 14147</strain>
    </source>
</reference>
<proteinExistence type="predicted"/>
<evidence type="ECO:0000256" key="1">
    <source>
        <dbReference type="SAM" id="Phobius"/>
    </source>
</evidence>
<feature type="transmembrane region" description="Helical" evidence="1">
    <location>
        <begin position="63"/>
        <end position="90"/>
    </location>
</feature>
<dbReference type="AlphaFoldDB" id="A0A401QRU2"/>
<gene>
    <name evidence="2" type="ORF">SALB_00691</name>
</gene>
<keyword evidence="1" id="KW-1133">Transmembrane helix</keyword>